<evidence type="ECO:0000313" key="2">
    <source>
        <dbReference type="EMBL" id="JAE21161.1"/>
    </source>
</evidence>
<name>A0A0A9GF41_ARUDO</name>
<protein>
    <submittedName>
        <fullName evidence="2">Uncharacterized protein</fullName>
    </submittedName>
</protein>
<feature type="region of interest" description="Disordered" evidence="1">
    <location>
        <begin position="1"/>
        <end position="103"/>
    </location>
</feature>
<dbReference type="AlphaFoldDB" id="A0A0A9GF41"/>
<reference evidence="2" key="1">
    <citation type="submission" date="2014-09" db="EMBL/GenBank/DDBJ databases">
        <authorList>
            <person name="Magalhaes I.L.F."/>
            <person name="Oliveira U."/>
            <person name="Santos F.R."/>
            <person name="Vidigal T.H.D.A."/>
            <person name="Brescovit A.D."/>
            <person name="Santos A.J."/>
        </authorList>
    </citation>
    <scope>NUCLEOTIDE SEQUENCE</scope>
    <source>
        <tissue evidence="2">Shoot tissue taken approximately 20 cm above the soil surface</tissue>
    </source>
</reference>
<reference evidence="2" key="2">
    <citation type="journal article" date="2015" name="Data Brief">
        <title>Shoot transcriptome of the giant reed, Arundo donax.</title>
        <authorList>
            <person name="Barrero R.A."/>
            <person name="Guerrero F.D."/>
            <person name="Moolhuijzen P."/>
            <person name="Goolsby J.A."/>
            <person name="Tidwell J."/>
            <person name="Bellgard S.E."/>
            <person name="Bellgard M.I."/>
        </authorList>
    </citation>
    <scope>NUCLEOTIDE SEQUENCE</scope>
    <source>
        <tissue evidence="2">Shoot tissue taken approximately 20 cm above the soil surface</tissue>
    </source>
</reference>
<feature type="compositionally biased region" description="Low complexity" evidence="1">
    <location>
        <begin position="37"/>
        <end position="46"/>
    </location>
</feature>
<sequence>MFPPPPAANLRRTWKTPVAAAPGAEETAAAKTKRTRSAAPGAMAAAVGRSIIRGGRMAATQSRWIRDDDRCARPPPHRGLGGVDWRGGEGRRRKGKQSEAPER</sequence>
<proteinExistence type="predicted"/>
<feature type="compositionally biased region" description="Low complexity" evidence="1">
    <location>
        <begin position="19"/>
        <end position="30"/>
    </location>
</feature>
<dbReference type="EMBL" id="GBRH01176735">
    <property type="protein sequence ID" value="JAE21161.1"/>
    <property type="molecule type" value="Transcribed_RNA"/>
</dbReference>
<evidence type="ECO:0000256" key="1">
    <source>
        <dbReference type="SAM" id="MobiDB-lite"/>
    </source>
</evidence>
<organism evidence="2">
    <name type="scientific">Arundo donax</name>
    <name type="common">Giant reed</name>
    <name type="synonym">Donax arundinaceus</name>
    <dbReference type="NCBI Taxonomy" id="35708"/>
    <lineage>
        <taxon>Eukaryota</taxon>
        <taxon>Viridiplantae</taxon>
        <taxon>Streptophyta</taxon>
        <taxon>Embryophyta</taxon>
        <taxon>Tracheophyta</taxon>
        <taxon>Spermatophyta</taxon>
        <taxon>Magnoliopsida</taxon>
        <taxon>Liliopsida</taxon>
        <taxon>Poales</taxon>
        <taxon>Poaceae</taxon>
        <taxon>PACMAD clade</taxon>
        <taxon>Arundinoideae</taxon>
        <taxon>Arundineae</taxon>
        <taxon>Arundo</taxon>
    </lineage>
</organism>
<accession>A0A0A9GF41</accession>
<feature type="compositionally biased region" description="Basic and acidic residues" evidence="1">
    <location>
        <begin position="86"/>
        <end position="103"/>
    </location>
</feature>